<evidence type="ECO:0000313" key="3">
    <source>
        <dbReference type="Proteomes" id="UP000050741"/>
    </source>
</evidence>
<dbReference type="WBParaSite" id="GPLIN_001109000">
    <property type="protein sequence ID" value="GPLIN_001109000"/>
    <property type="gene ID" value="GPLIN_001109000"/>
</dbReference>
<reference evidence="3" key="2">
    <citation type="submission" date="2014-05" db="EMBL/GenBank/DDBJ databases">
        <title>The genome and life-stage specific transcriptomes of Globodera pallida elucidate key aspects of plant parasitism by a cyst nematode.</title>
        <authorList>
            <person name="Cotton J.A."/>
            <person name="Lilley C.J."/>
            <person name="Jones L.M."/>
            <person name="Kikuchi T."/>
            <person name="Reid A.J."/>
            <person name="Thorpe P."/>
            <person name="Tsai I.J."/>
            <person name="Beasley H."/>
            <person name="Blok V."/>
            <person name="Cock P.J.A."/>
            <person name="Van den Akker S.E."/>
            <person name="Holroyd N."/>
            <person name="Hunt M."/>
            <person name="Mantelin S."/>
            <person name="Naghra H."/>
            <person name="Pain A."/>
            <person name="Palomares-Rius J.E."/>
            <person name="Zarowiecki M."/>
            <person name="Berriman M."/>
            <person name="Jones J.T."/>
            <person name="Urwin P.E."/>
        </authorList>
    </citation>
    <scope>NUCLEOTIDE SEQUENCE [LARGE SCALE GENOMIC DNA]</scope>
    <source>
        <strain evidence="3">Lindley</strain>
    </source>
</reference>
<protein>
    <submittedName>
        <fullName evidence="4">Secreted protein</fullName>
    </submittedName>
</protein>
<feature type="compositionally biased region" description="Polar residues" evidence="1">
    <location>
        <begin position="100"/>
        <end position="109"/>
    </location>
</feature>
<feature type="signal peptide" evidence="2">
    <location>
        <begin position="1"/>
        <end position="22"/>
    </location>
</feature>
<reference evidence="4" key="3">
    <citation type="submission" date="2016-06" db="UniProtKB">
        <authorList>
            <consortium name="WormBaseParasite"/>
        </authorList>
    </citation>
    <scope>IDENTIFICATION</scope>
</reference>
<dbReference type="Proteomes" id="UP000050741">
    <property type="component" value="Unassembled WGS sequence"/>
</dbReference>
<accession>A0A183CDY6</accession>
<name>A0A183CDY6_GLOPA</name>
<keyword evidence="2" id="KW-0732">Signal</keyword>
<dbReference type="AlphaFoldDB" id="A0A183CDY6"/>
<organism evidence="3 4">
    <name type="scientific">Globodera pallida</name>
    <name type="common">Potato cyst nematode worm</name>
    <name type="synonym">Heterodera pallida</name>
    <dbReference type="NCBI Taxonomy" id="36090"/>
    <lineage>
        <taxon>Eukaryota</taxon>
        <taxon>Metazoa</taxon>
        <taxon>Ecdysozoa</taxon>
        <taxon>Nematoda</taxon>
        <taxon>Chromadorea</taxon>
        <taxon>Rhabditida</taxon>
        <taxon>Tylenchina</taxon>
        <taxon>Tylenchomorpha</taxon>
        <taxon>Tylenchoidea</taxon>
        <taxon>Heteroderidae</taxon>
        <taxon>Heteroderinae</taxon>
        <taxon>Globodera</taxon>
    </lineage>
</organism>
<sequence length="109" mass="11934">MSRSPVVPLLFLIAIFVPIGRSLLYDKNGSLLSMTVKPAEALPNETISSPEVQLQQVPGPTSSVPNDNVTWTELRQVFEFLRKNPLENGGHRLPVRVPNGPSTESPSTE</sequence>
<reference evidence="3" key="1">
    <citation type="submission" date="2013-12" db="EMBL/GenBank/DDBJ databases">
        <authorList>
            <person name="Aslett M."/>
        </authorList>
    </citation>
    <scope>NUCLEOTIDE SEQUENCE [LARGE SCALE GENOMIC DNA]</scope>
    <source>
        <strain evidence="3">Lindley</strain>
    </source>
</reference>
<keyword evidence="3" id="KW-1185">Reference proteome</keyword>
<evidence type="ECO:0000313" key="4">
    <source>
        <dbReference type="WBParaSite" id="GPLIN_001109000"/>
    </source>
</evidence>
<proteinExistence type="predicted"/>
<evidence type="ECO:0000256" key="1">
    <source>
        <dbReference type="SAM" id="MobiDB-lite"/>
    </source>
</evidence>
<feature type="region of interest" description="Disordered" evidence="1">
    <location>
        <begin position="86"/>
        <end position="109"/>
    </location>
</feature>
<feature type="chain" id="PRO_5008147457" evidence="2">
    <location>
        <begin position="23"/>
        <end position="109"/>
    </location>
</feature>
<evidence type="ECO:0000256" key="2">
    <source>
        <dbReference type="SAM" id="SignalP"/>
    </source>
</evidence>